<dbReference type="InterPro" id="IPR050465">
    <property type="entry name" value="UPF0194_transport"/>
</dbReference>
<keyword evidence="3" id="KW-0472">Membrane</keyword>
<dbReference type="RefSeq" id="WP_133504104.1">
    <property type="nucleotide sequence ID" value="NZ_SNXC01000012.1"/>
</dbReference>
<proteinExistence type="predicted"/>
<reference evidence="4 5" key="1">
    <citation type="submission" date="2019-03" db="EMBL/GenBank/DDBJ databases">
        <title>Genomic Encyclopedia of Type Strains, Phase III (KMG-III): the genomes of soil and plant-associated and newly described type strains.</title>
        <authorList>
            <person name="Whitman W."/>
        </authorList>
    </citation>
    <scope>NUCLEOTIDE SEQUENCE [LARGE SCALE GENOMIC DNA]</scope>
    <source>
        <strain evidence="4 5">CECT 7378</strain>
    </source>
</reference>
<comment type="subcellular location">
    <subcellularLocation>
        <location evidence="1">Cell envelope</location>
    </subcellularLocation>
</comment>
<evidence type="ECO:0000256" key="2">
    <source>
        <dbReference type="ARBA" id="ARBA00023054"/>
    </source>
</evidence>
<protein>
    <submittedName>
        <fullName evidence="4">Biotin/lipoyl-binding protein</fullName>
    </submittedName>
</protein>
<dbReference type="Proteomes" id="UP000294656">
    <property type="component" value="Unassembled WGS sequence"/>
</dbReference>
<dbReference type="EMBL" id="SNXC01000012">
    <property type="protein sequence ID" value="TDO97544.1"/>
    <property type="molecule type" value="Genomic_DNA"/>
</dbReference>
<organism evidence="4 5">
    <name type="scientific">Marinomonas balearica</name>
    <dbReference type="NCBI Taxonomy" id="491947"/>
    <lineage>
        <taxon>Bacteria</taxon>
        <taxon>Pseudomonadati</taxon>
        <taxon>Pseudomonadota</taxon>
        <taxon>Gammaproteobacteria</taxon>
        <taxon>Oceanospirillales</taxon>
        <taxon>Oceanospirillaceae</taxon>
        <taxon>Marinomonas</taxon>
    </lineage>
</organism>
<dbReference type="SUPFAM" id="SSF111369">
    <property type="entry name" value="HlyD-like secretion proteins"/>
    <property type="match status" value="1"/>
</dbReference>
<gene>
    <name evidence="4" type="ORF">DFP79_2365</name>
</gene>
<dbReference type="AlphaFoldDB" id="A0A4R6M874"/>
<keyword evidence="3" id="KW-0812">Transmembrane</keyword>
<dbReference type="PANTHER" id="PTHR32347">
    <property type="entry name" value="EFFLUX SYSTEM COMPONENT YKNX-RELATED"/>
    <property type="match status" value="1"/>
</dbReference>
<dbReference type="OrthoDB" id="9763546at2"/>
<comment type="caution">
    <text evidence="4">The sequence shown here is derived from an EMBL/GenBank/DDBJ whole genome shotgun (WGS) entry which is preliminary data.</text>
</comment>
<keyword evidence="2" id="KW-0175">Coiled coil</keyword>
<dbReference type="PANTHER" id="PTHR32347:SF23">
    <property type="entry name" value="BLL5650 PROTEIN"/>
    <property type="match status" value="1"/>
</dbReference>
<dbReference type="GO" id="GO:0030313">
    <property type="term" value="C:cell envelope"/>
    <property type="evidence" value="ECO:0007669"/>
    <property type="project" value="UniProtKB-SubCell"/>
</dbReference>
<dbReference type="Gene3D" id="2.40.30.170">
    <property type="match status" value="1"/>
</dbReference>
<evidence type="ECO:0000256" key="1">
    <source>
        <dbReference type="ARBA" id="ARBA00004196"/>
    </source>
</evidence>
<sequence length="449" mass="49885">MTISLKDQKAVTVEETLLTLVQLEQKIRGAENLQEWQFICLNDTQLLVPFQQSLLWMFGSKKVEGASGLVDVDSNAPFCSWLNRVLSGIAKTEKADRIHAIEVADLSPEDAKQGSEYFSTRFIWLPIKSAKGDLIGALLLSRSTPLNLRDKKLLGFLLEAYGHAWIGLTGAKKPKGQRKKSALWWLLGLLATIGVLSLPVQQSVIAPADIVPQQPSVLRAPIEGVISELLVKPNEQVKQGQLVAKLNAQALTQELESAHQTYVITGAELRMAQQQSFIDEQRKATLAILEGKLLQAKSDMNYLQDQLRRTEFRAPHSGVAIFDDAGDWLGKPMTLGEPLMTIANPDEIELEVRLPLEDVIGITAGSSVKYFLDSNPSAPIKAQVQSIDYQARPTQDGQYALHLTAVFVNDNATLRLGKKGLAKLYGEQTSLFYYVFRKPLTKLRIWLSW</sequence>
<evidence type="ECO:0000256" key="3">
    <source>
        <dbReference type="SAM" id="Phobius"/>
    </source>
</evidence>
<feature type="transmembrane region" description="Helical" evidence="3">
    <location>
        <begin position="182"/>
        <end position="200"/>
    </location>
</feature>
<evidence type="ECO:0000313" key="5">
    <source>
        <dbReference type="Proteomes" id="UP000294656"/>
    </source>
</evidence>
<accession>A0A4R6M874</accession>
<keyword evidence="3" id="KW-1133">Transmembrane helix</keyword>
<name>A0A4R6M874_9GAMM</name>
<evidence type="ECO:0000313" key="4">
    <source>
        <dbReference type="EMBL" id="TDO97544.1"/>
    </source>
</evidence>
<dbReference type="Gene3D" id="2.40.50.100">
    <property type="match status" value="1"/>
</dbReference>
<keyword evidence="5" id="KW-1185">Reference proteome</keyword>